<organism evidence="1 2">
    <name type="scientific">Phytophthora fragariaefolia</name>
    <dbReference type="NCBI Taxonomy" id="1490495"/>
    <lineage>
        <taxon>Eukaryota</taxon>
        <taxon>Sar</taxon>
        <taxon>Stramenopiles</taxon>
        <taxon>Oomycota</taxon>
        <taxon>Peronosporomycetes</taxon>
        <taxon>Peronosporales</taxon>
        <taxon>Peronosporaceae</taxon>
        <taxon>Phytophthora</taxon>
    </lineage>
</organism>
<reference evidence="1" key="1">
    <citation type="submission" date="2023-04" db="EMBL/GenBank/DDBJ databases">
        <title>Phytophthora fragariaefolia NBRC 109709.</title>
        <authorList>
            <person name="Ichikawa N."/>
            <person name="Sato H."/>
            <person name="Tonouchi N."/>
        </authorList>
    </citation>
    <scope>NUCLEOTIDE SEQUENCE</scope>
    <source>
        <strain evidence="1">NBRC 109709</strain>
    </source>
</reference>
<protein>
    <submittedName>
        <fullName evidence="1">Unnamed protein product</fullName>
    </submittedName>
</protein>
<proteinExistence type="predicted"/>
<accession>A0A9W6TZV3</accession>
<dbReference type="OrthoDB" id="129538at2759"/>
<keyword evidence="2" id="KW-1185">Reference proteome</keyword>
<name>A0A9W6TZV3_9STRA</name>
<dbReference type="EMBL" id="BSXT01000261">
    <property type="protein sequence ID" value="GMF22747.1"/>
    <property type="molecule type" value="Genomic_DNA"/>
</dbReference>
<evidence type="ECO:0000313" key="2">
    <source>
        <dbReference type="Proteomes" id="UP001165121"/>
    </source>
</evidence>
<comment type="caution">
    <text evidence="1">The sequence shown here is derived from an EMBL/GenBank/DDBJ whole genome shotgun (WGS) entry which is preliminary data.</text>
</comment>
<dbReference type="SUPFAM" id="SSF53098">
    <property type="entry name" value="Ribonuclease H-like"/>
    <property type="match status" value="1"/>
</dbReference>
<dbReference type="AlphaFoldDB" id="A0A9W6TZV3"/>
<evidence type="ECO:0000313" key="1">
    <source>
        <dbReference type="EMBL" id="GMF22747.1"/>
    </source>
</evidence>
<gene>
    <name evidence="1" type="ORF">Pfra01_000341500</name>
</gene>
<dbReference type="InterPro" id="IPR012337">
    <property type="entry name" value="RNaseH-like_sf"/>
</dbReference>
<dbReference type="Proteomes" id="UP001165121">
    <property type="component" value="Unassembled WGS sequence"/>
</dbReference>
<dbReference type="PANTHER" id="PTHR40866">
    <property type="entry name" value="BED-TYPE DOMAIN-CONTAINING PROTEIN"/>
    <property type="match status" value="1"/>
</dbReference>
<dbReference type="PANTHER" id="PTHR40866:SF1">
    <property type="entry name" value="BED-TYPE DOMAIN-CONTAINING PROTEIN"/>
    <property type="match status" value="1"/>
</dbReference>
<sequence length="179" mass="20340">MVYLQTAGITVADARGTFDEVLEDFPEPSHYLAQDASIVHHPRFESAVTKILNSKTGELSAAERELVHAFEIPQQTVNRQINWGNTKTYAEEDQERKRRKLEKTIEYQDNRYMLGTSAAVERLFSITKCVMTDQRRSMEPITFEKLMLLKTNRVFWTSKTAATAIRNSRPSNAGAGVAL</sequence>